<evidence type="ECO:0000313" key="2">
    <source>
        <dbReference type="Proteomes" id="UP000198922"/>
    </source>
</evidence>
<protein>
    <recommendedName>
        <fullName evidence="3">Heme oxygenase</fullName>
    </recommendedName>
</protein>
<dbReference type="STRING" id="521013.SAMN04488567_2099"/>
<dbReference type="AlphaFoldDB" id="A0A1G7EC49"/>
<gene>
    <name evidence="1" type="ORF">SAMN04488567_2099</name>
</gene>
<dbReference type="SUPFAM" id="SSF48613">
    <property type="entry name" value="Heme oxygenase-like"/>
    <property type="match status" value="1"/>
</dbReference>
<dbReference type="EMBL" id="FNAT01000003">
    <property type="protein sequence ID" value="SDE61233.1"/>
    <property type="molecule type" value="Genomic_DNA"/>
</dbReference>
<keyword evidence="2" id="KW-1185">Reference proteome</keyword>
<dbReference type="Proteomes" id="UP000198922">
    <property type="component" value="Unassembled WGS sequence"/>
</dbReference>
<dbReference type="RefSeq" id="WP_090111718.1">
    <property type="nucleotide sequence ID" value="NZ_FNAT01000003.1"/>
</dbReference>
<dbReference type="InterPro" id="IPR016084">
    <property type="entry name" value="Haem_Oase-like_multi-hlx"/>
</dbReference>
<dbReference type="Gene3D" id="1.20.910.10">
    <property type="entry name" value="Heme oxygenase-like"/>
    <property type="match status" value="1"/>
</dbReference>
<sequence>MPLRRRLKSDLAPVHDRLDALFSGFDLRDPDDLGGFLAAHRLAFAAIRPAPGGATGGALLDRMTAALDADLAALGRAPGPALPLLELREPLAQDYVLLGSRLGTQVLARRWAEGRDPRARTAGRYLSLPPMAAEWRGFCEMADRLPGDDARAAAVLAEAAALFALFHAAGEAAGAQARRAA</sequence>
<accession>A0A1G7EC49</accession>
<evidence type="ECO:0008006" key="3">
    <source>
        <dbReference type="Google" id="ProtNLM"/>
    </source>
</evidence>
<evidence type="ECO:0000313" key="1">
    <source>
        <dbReference type="EMBL" id="SDE61233.1"/>
    </source>
</evidence>
<reference evidence="2" key="1">
    <citation type="submission" date="2016-10" db="EMBL/GenBank/DDBJ databases">
        <authorList>
            <person name="Varghese N."/>
            <person name="Submissions S."/>
        </authorList>
    </citation>
    <scope>NUCLEOTIDE SEQUENCE [LARGE SCALE GENOMIC DNA]</scope>
    <source>
        <strain evidence="2">DSM 21424</strain>
    </source>
</reference>
<proteinExistence type="predicted"/>
<name>A0A1G7EC49_9RHOB</name>
<dbReference type="OrthoDB" id="7629404at2"/>
<organism evidence="1 2">
    <name type="scientific">Limimaricola pyoseonensis</name>
    <dbReference type="NCBI Taxonomy" id="521013"/>
    <lineage>
        <taxon>Bacteria</taxon>
        <taxon>Pseudomonadati</taxon>
        <taxon>Pseudomonadota</taxon>
        <taxon>Alphaproteobacteria</taxon>
        <taxon>Rhodobacterales</taxon>
        <taxon>Paracoccaceae</taxon>
        <taxon>Limimaricola</taxon>
    </lineage>
</organism>